<proteinExistence type="predicted"/>
<evidence type="ECO:0000313" key="1">
    <source>
        <dbReference type="EMBL" id="CAK9047327.1"/>
    </source>
</evidence>
<reference evidence="1 2" key="1">
    <citation type="submission" date="2024-02" db="EMBL/GenBank/DDBJ databases">
        <authorList>
            <person name="Chen Y."/>
            <person name="Shah S."/>
            <person name="Dougan E. K."/>
            <person name="Thang M."/>
            <person name="Chan C."/>
        </authorList>
    </citation>
    <scope>NUCLEOTIDE SEQUENCE [LARGE SCALE GENOMIC DNA]</scope>
</reference>
<gene>
    <name evidence="1" type="ORF">CCMP2556_LOCUS24487</name>
</gene>
<sequence length="319" mass="35382">MLPARVGPRDNWRHTGNPYYPVHGSQQVAHAGSPNGLALQGNELAKQSMRPPPSWKEQAYMPGPGLLDLGAQEDDEVTRKLQEAVKAAAVQYGRQAVHKGAQLAKKAAIHIYLHAESSAWTVKGVAFVVSLVLFVVSMLSLFNVFHALSHPLYYLLNSYNLAFACVIVIMEGPTEMDCQCGAWDKLQRVLFSWAAFLASRTGRALFYFFVGTLNMFMMPHDWLWTLIYFSLGSALAFVGLLSLLDRYGCTTICCPGMRGHVRGKLRETDHYGDAIANRGSPQGSDNSSPQGYAARNPPRIQEMEQLLDAEMGHNPYPHR</sequence>
<name>A0ABP0M9C3_9DINO</name>
<accession>A0ABP0M9C3</accession>
<keyword evidence="2" id="KW-1185">Reference proteome</keyword>
<organism evidence="1 2">
    <name type="scientific">Durusdinium trenchii</name>
    <dbReference type="NCBI Taxonomy" id="1381693"/>
    <lineage>
        <taxon>Eukaryota</taxon>
        <taxon>Sar</taxon>
        <taxon>Alveolata</taxon>
        <taxon>Dinophyceae</taxon>
        <taxon>Suessiales</taxon>
        <taxon>Symbiodiniaceae</taxon>
        <taxon>Durusdinium</taxon>
    </lineage>
</organism>
<dbReference type="EMBL" id="CAXAMN010016113">
    <property type="protein sequence ID" value="CAK9047327.1"/>
    <property type="molecule type" value="Genomic_DNA"/>
</dbReference>
<comment type="caution">
    <text evidence="1">The sequence shown here is derived from an EMBL/GenBank/DDBJ whole genome shotgun (WGS) entry which is preliminary data.</text>
</comment>
<evidence type="ECO:0000313" key="2">
    <source>
        <dbReference type="Proteomes" id="UP001642484"/>
    </source>
</evidence>
<dbReference type="Proteomes" id="UP001642484">
    <property type="component" value="Unassembled WGS sequence"/>
</dbReference>
<protein>
    <submittedName>
        <fullName evidence="1">Uncharacterized protein</fullName>
    </submittedName>
</protein>